<reference evidence="1 2" key="1">
    <citation type="submission" date="2023-12" db="EMBL/GenBank/DDBJ databases">
        <title>Streptomyces sp. V4-01.</title>
        <authorList>
            <person name="Somphong A."/>
            <person name="Phongsopitanun W."/>
        </authorList>
    </citation>
    <scope>NUCLEOTIDE SEQUENCE [LARGE SCALE GENOMIC DNA]</scope>
    <source>
        <strain evidence="1 2">V4-01</strain>
    </source>
</reference>
<protein>
    <recommendedName>
        <fullName evidence="3">Tryptophan 2,3-dioxygenase</fullName>
    </recommendedName>
</protein>
<keyword evidence="2" id="KW-1185">Reference proteome</keyword>
<dbReference type="RefSeq" id="WP_330793273.1">
    <property type="nucleotide sequence ID" value="NZ_JAZEWV010000003.1"/>
</dbReference>
<accession>A0ABU7P7S5</accession>
<comment type="caution">
    <text evidence="1">The sequence shown here is derived from an EMBL/GenBank/DDBJ whole genome shotgun (WGS) entry which is preliminary data.</text>
</comment>
<evidence type="ECO:0000313" key="1">
    <source>
        <dbReference type="EMBL" id="MEE4541384.1"/>
    </source>
</evidence>
<evidence type="ECO:0000313" key="2">
    <source>
        <dbReference type="Proteomes" id="UP001344658"/>
    </source>
</evidence>
<evidence type="ECO:0008006" key="3">
    <source>
        <dbReference type="Google" id="ProtNLM"/>
    </source>
</evidence>
<organism evidence="1 2">
    <name type="scientific">Actinacidiphila polyblastidii</name>
    <dbReference type="NCBI Taxonomy" id="3110430"/>
    <lineage>
        <taxon>Bacteria</taxon>
        <taxon>Bacillati</taxon>
        <taxon>Actinomycetota</taxon>
        <taxon>Actinomycetes</taxon>
        <taxon>Kitasatosporales</taxon>
        <taxon>Streptomycetaceae</taxon>
        <taxon>Actinacidiphila</taxon>
    </lineage>
</organism>
<dbReference type="Proteomes" id="UP001344658">
    <property type="component" value="Unassembled WGS sequence"/>
</dbReference>
<name>A0ABU7P7S5_9ACTN</name>
<proteinExistence type="predicted"/>
<gene>
    <name evidence="1" type="ORF">V2S66_05310</name>
</gene>
<dbReference type="EMBL" id="JAZEWV010000003">
    <property type="protein sequence ID" value="MEE4541384.1"/>
    <property type="molecule type" value="Genomic_DNA"/>
</dbReference>
<sequence>MRSQQANTDVLVDVTSLISAEEFLLSQNRRGTPEDPFARQCFVEVVQSLIFMSRVYVAHPVLHTPSPQDFGGRPHLLRVLIDSGLLRPLRLDPAQQHAAADLEASAVHDLQTVHGLTSMARFVEQAFVCDTASAGGQPALSSRIRDWSAFQEQQVRRVAGHHGERIATSDGVEEDAFGEWARAAAVLLGEALKEIAAPTQGNYLMATLARGMKYRARGEAAAVPYQSHPMRRDFSLTFDMTRQGADEARVLDLIRSVRGIHTTLSEAAGQDDAHRLQLLQLELPLLGGRLWTADEIGNLGDQDWTKLVVSRIRQYRDRAADLRAAVERCVTDEDYVRLARDIDGVKRQLLERLGLRRVELSATERELVGTVASVAGAAPGVPKVSGLWFGARTLGKQFAFTGAQPFQRFLYREFVDAWKRSGR</sequence>